<dbReference type="AlphaFoldDB" id="A0A8H4ACD7"/>
<evidence type="ECO:0000256" key="1">
    <source>
        <dbReference type="SAM" id="Coils"/>
    </source>
</evidence>
<sequence length="118" mass="13642">MSTPFSDQSDTDYMDDRDNYEVLHLQQRLLSEQDRDLDRLSDAVGRQRELGLLIGEELSSQIQLLEETEDMIDHTDRSLDRAKRNLSKLSKKVKNNGHLCIIFSLLLTLIVLIIVLTK</sequence>
<dbReference type="InterPro" id="IPR000727">
    <property type="entry name" value="T_SNARE_dom"/>
</dbReference>
<name>A0A8H4ACD7_GIGMA</name>
<proteinExistence type="predicted"/>
<evidence type="ECO:0000256" key="2">
    <source>
        <dbReference type="SAM" id="Phobius"/>
    </source>
</evidence>
<evidence type="ECO:0000259" key="3">
    <source>
        <dbReference type="PROSITE" id="PS50192"/>
    </source>
</evidence>
<keyword evidence="2" id="KW-0812">Transmembrane</keyword>
<keyword evidence="2" id="KW-0472">Membrane</keyword>
<reference evidence="4 5" key="1">
    <citation type="journal article" date="2019" name="Environ. Microbiol.">
        <title>At the nexus of three kingdoms: the genome of the mycorrhizal fungus Gigaspora margarita provides insights into plant, endobacterial and fungal interactions.</title>
        <authorList>
            <person name="Venice F."/>
            <person name="Ghignone S."/>
            <person name="Salvioli di Fossalunga A."/>
            <person name="Amselem J."/>
            <person name="Novero M."/>
            <person name="Xianan X."/>
            <person name="Sedzielewska Toro K."/>
            <person name="Morin E."/>
            <person name="Lipzen A."/>
            <person name="Grigoriev I.V."/>
            <person name="Henrissat B."/>
            <person name="Martin F.M."/>
            <person name="Bonfante P."/>
        </authorList>
    </citation>
    <scope>NUCLEOTIDE SEQUENCE [LARGE SCALE GENOMIC DNA]</scope>
    <source>
        <strain evidence="4 5">BEG34</strain>
    </source>
</reference>
<accession>A0A8H4ACD7</accession>
<comment type="caution">
    <text evidence="4">The sequence shown here is derived from an EMBL/GenBank/DDBJ whole genome shotgun (WGS) entry which is preliminary data.</text>
</comment>
<dbReference type="Proteomes" id="UP000439903">
    <property type="component" value="Unassembled WGS sequence"/>
</dbReference>
<evidence type="ECO:0000313" key="4">
    <source>
        <dbReference type="EMBL" id="KAF0478382.1"/>
    </source>
</evidence>
<dbReference type="SMART" id="SM00397">
    <property type="entry name" value="t_SNARE"/>
    <property type="match status" value="1"/>
</dbReference>
<keyword evidence="5" id="KW-1185">Reference proteome</keyword>
<organism evidence="4 5">
    <name type="scientific">Gigaspora margarita</name>
    <dbReference type="NCBI Taxonomy" id="4874"/>
    <lineage>
        <taxon>Eukaryota</taxon>
        <taxon>Fungi</taxon>
        <taxon>Fungi incertae sedis</taxon>
        <taxon>Mucoromycota</taxon>
        <taxon>Glomeromycotina</taxon>
        <taxon>Glomeromycetes</taxon>
        <taxon>Diversisporales</taxon>
        <taxon>Gigasporaceae</taxon>
        <taxon>Gigaspora</taxon>
    </lineage>
</organism>
<dbReference type="Pfam" id="PF05739">
    <property type="entry name" value="SNARE"/>
    <property type="match status" value="1"/>
</dbReference>
<protein>
    <recommendedName>
        <fullName evidence="3">t-SNARE coiled-coil homology domain-containing protein</fullName>
    </recommendedName>
</protein>
<dbReference type="PROSITE" id="PS50192">
    <property type="entry name" value="T_SNARE"/>
    <property type="match status" value="1"/>
</dbReference>
<keyword evidence="1" id="KW-0175">Coiled coil</keyword>
<feature type="domain" description="T-SNARE coiled-coil homology" evidence="3">
    <location>
        <begin position="27"/>
        <end position="89"/>
    </location>
</feature>
<feature type="transmembrane region" description="Helical" evidence="2">
    <location>
        <begin position="97"/>
        <end position="116"/>
    </location>
</feature>
<evidence type="ECO:0000313" key="5">
    <source>
        <dbReference type="Proteomes" id="UP000439903"/>
    </source>
</evidence>
<dbReference type="Gene3D" id="1.20.5.110">
    <property type="match status" value="1"/>
</dbReference>
<keyword evidence="2" id="KW-1133">Transmembrane helix</keyword>
<dbReference type="OrthoDB" id="244190at2759"/>
<gene>
    <name evidence="4" type="ORF">F8M41_024061</name>
</gene>
<dbReference type="CDD" id="cd15859">
    <property type="entry name" value="SNARE_SYN8"/>
    <property type="match status" value="1"/>
</dbReference>
<feature type="coiled-coil region" evidence="1">
    <location>
        <begin position="65"/>
        <end position="92"/>
    </location>
</feature>
<dbReference type="SUPFAM" id="SSF58038">
    <property type="entry name" value="SNARE fusion complex"/>
    <property type="match status" value="1"/>
</dbReference>
<dbReference type="EMBL" id="WTPW01000804">
    <property type="protein sequence ID" value="KAF0478382.1"/>
    <property type="molecule type" value="Genomic_DNA"/>
</dbReference>